<sequence>MSLLERTHDGETKDPPSSSSYEFTHAAAKSAVAQICETVGYNHFKDPPLESLTGFAIQYILQLGKLAASFANLNGRSQCNVFDIVLALEDLSGNDNNAEGRGCSALRSVKLREIIDFVKVSDDGEEESLFLQALPRFPVSDKGKKMMMMTVPSFVEVGESPPGKHIPLWLPAFPDPHTYKETPMWIERGLDPRGDKIEQARQRRKAERALLSLQRKLVCRISSGGGDRVWGDMDVGTVKEVIREAESEVPEDEKRDGVSVVEAFAPALEAARDVVFSEDDAEWKQKKKKKKKKKKKPVALSKLRTEKKFLGEPLDLTLQMKGEDRSMSLREEDRDDKRRRAEFILRQCMENPVDLNQL</sequence>
<organism evidence="9 10">
    <name type="scientific">Brassica carinata</name>
    <name type="common">Ethiopian mustard</name>
    <name type="synonym">Abyssinian cabbage</name>
    <dbReference type="NCBI Taxonomy" id="52824"/>
    <lineage>
        <taxon>Eukaryota</taxon>
        <taxon>Viridiplantae</taxon>
        <taxon>Streptophyta</taxon>
        <taxon>Embryophyta</taxon>
        <taxon>Tracheophyta</taxon>
        <taxon>Spermatophyta</taxon>
        <taxon>Magnoliopsida</taxon>
        <taxon>eudicotyledons</taxon>
        <taxon>Gunneridae</taxon>
        <taxon>Pentapetalae</taxon>
        <taxon>rosids</taxon>
        <taxon>malvids</taxon>
        <taxon>Brassicales</taxon>
        <taxon>Brassicaceae</taxon>
        <taxon>Brassiceae</taxon>
        <taxon>Brassica</taxon>
    </lineage>
</organism>
<dbReference type="Pfam" id="PF07524">
    <property type="entry name" value="Bromo_TP"/>
    <property type="match status" value="1"/>
</dbReference>
<feature type="compositionally biased region" description="Basic and acidic residues" evidence="7">
    <location>
        <begin position="1"/>
        <end position="14"/>
    </location>
</feature>
<dbReference type="AlphaFoldDB" id="A0A8X7P123"/>
<keyword evidence="10" id="KW-1185">Reference proteome</keyword>
<evidence type="ECO:0000256" key="1">
    <source>
        <dbReference type="ARBA" id="ARBA00004123"/>
    </source>
</evidence>
<dbReference type="Pfam" id="PF10406">
    <property type="entry name" value="TAF8_C"/>
    <property type="match status" value="1"/>
</dbReference>
<evidence type="ECO:0000256" key="4">
    <source>
        <dbReference type="ARBA" id="ARBA00023015"/>
    </source>
</evidence>
<dbReference type="InterPro" id="IPR019473">
    <property type="entry name" value="TFIID_su8_C"/>
</dbReference>
<dbReference type="CDD" id="cd08049">
    <property type="entry name" value="TAF8"/>
    <property type="match status" value="1"/>
</dbReference>
<dbReference type="Gene3D" id="1.10.20.10">
    <property type="entry name" value="Histone, subunit A"/>
    <property type="match status" value="1"/>
</dbReference>
<reference evidence="9 10" key="1">
    <citation type="submission" date="2020-02" db="EMBL/GenBank/DDBJ databases">
        <authorList>
            <person name="Ma Q."/>
            <person name="Huang Y."/>
            <person name="Song X."/>
            <person name="Pei D."/>
        </authorList>
    </citation>
    <scope>NUCLEOTIDE SEQUENCE [LARGE SCALE GENOMIC DNA]</scope>
    <source>
        <strain evidence="9">Sxm20200214</strain>
        <tissue evidence="9">Leaf</tissue>
    </source>
</reference>
<evidence type="ECO:0000256" key="2">
    <source>
        <dbReference type="ARBA" id="ARBA00008767"/>
    </source>
</evidence>
<evidence type="ECO:0000256" key="6">
    <source>
        <dbReference type="ARBA" id="ARBA00023242"/>
    </source>
</evidence>
<gene>
    <name evidence="9" type="ORF">Bca52824_095788</name>
</gene>
<accession>A0A8X7P123</accession>
<comment type="caution">
    <text evidence="9">The sequence shown here is derived from an EMBL/GenBank/DDBJ whole genome shotgun (WGS) entry which is preliminary data.</text>
</comment>
<protein>
    <recommendedName>
        <fullName evidence="3">Transcription initiation factor TFIID subunit 8</fullName>
    </recommendedName>
</protein>
<evidence type="ECO:0000259" key="8">
    <source>
        <dbReference type="SMART" id="SM00576"/>
    </source>
</evidence>
<proteinExistence type="inferred from homology"/>
<comment type="subcellular location">
    <subcellularLocation>
        <location evidence="1">Nucleus</location>
    </subcellularLocation>
</comment>
<keyword evidence="5" id="KW-0804">Transcription</keyword>
<dbReference type="InterPro" id="IPR006565">
    <property type="entry name" value="BTP"/>
</dbReference>
<evidence type="ECO:0000256" key="5">
    <source>
        <dbReference type="ARBA" id="ARBA00023163"/>
    </source>
</evidence>
<name>A0A8X7P123_BRACI</name>
<dbReference type="EMBL" id="JAAMPC010000513">
    <property type="protein sequence ID" value="KAG2242367.1"/>
    <property type="molecule type" value="Genomic_DNA"/>
</dbReference>
<keyword evidence="6" id="KW-0539">Nucleus</keyword>
<dbReference type="GO" id="GO:0005669">
    <property type="term" value="C:transcription factor TFIID complex"/>
    <property type="evidence" value="ECO:0007669"/>
    <property type="project" value="InterPro"/>
</dbReference>
<dbReference type="PANTHER" id="PTHR46338:SF1">
    <property type="entry name" value="TRANSCRIPTION INITIATION FACTOR TFIID SUBUNIT 8"/>
    <property type="match status" value="1"/>
</dbReference>
<evidence type="ECO:0000313" key="9">
    <source>
        <dbReference type="EMBL" id="KAG2242367.1"/>
    </source>
</evidence>
<evidence type="ECO:0000313" key="10">
    <source>
        <dbReference type="Proteomes" id="UP000886595"/>
    </source>
</evidence>
<dbReference type="PANTHER" id="PTHR46338">
    <property type="entry name" value="TRANSCRIPTION INITIATION FACTOR TFIID SUBUNIT 8"/>
    <property type="match status" value="1"/>
</dbReference>
<dbReference type="SMART" id="SM00576">
    <property type="entry name" value="BTP"/>
    <property type="match status" value="1"/>
</dbReference>
<dbReference type="GO" id="GO:0046982">
    <property type="term" value="F:protein heterodimerization activity"/>
    <property type="evidence" value="ECO:0007669"/>
    <property type="project" value="InterPro"/>
</dbReference>
<evidence type="ECO:0000256" key="7">
    <source>
        <dbReference type="SAM" id="MobiDB-lite"/>
    </source>
</evidence>
<dbReference type="InterPro" id="IPR037818">
    <property type="entry name" value="TAF8"/>
</dbReference>
<dbReference type="Proteomes" id="UP000886595">
    <property type="component" value="Unassembled WGS sequence"/>
</dbReference>
<feature type="domain" description="Bromodomain associated" evidence="8">
    <location>
        <begin position="21"/>
        <end position="97"/>
    </location>
</feature>
<dbReference type="InterPro" id="IPR009072">
    <property type="entry name" value="Histone-fold"/>
</dbReference>
<dbReference type="OrthoDB" id="436852at2759"/>
<comment type="similarity">
    <text evidence="2">Belongs to the TAF8 family.</text>
</comment>
<evidence type="ECO:0000256" key="3">
    <source>
        <dbReference type="ARBA" id="ARBA00017307"/>
    </source>
</evidence>
<keyword evidence="4" id="KW-0805">Transcription regulation</keyword>
<feature type="region of interest" description="Disordered" evidence="7">
    <location>
        <begin position="1"/>
        <end position="21"/>
    </location>
</feature>